<feature type="transmembrane region" description="Helical" evidence="1">
    <location>
        <begin position="12"/>
        <end position="35"/>
    </location>
</feature>
<keyword evidence="1" id="KW-0812">Transmembrane</keyword>
<evidence type="ECO:0000256" key="1">
    <source>
        <dbReference type="SAM" id="Phobius"/>
    </source>
</evidence>
<accession>A0A0W8FJ13</accession>
<reference evidence="2" key="1">
    <citation type="journal article" date="2015" name="Proc. Natl. Acad. Sci. U.S.A.">
        <title>Networks of energetic and metabolic interactions define dynamics in microbial communities.</title>
        <authorList>
            <person name="Embree M."/>
            <person name="Liu J.K."/>
            <person name="Al-Bassam M.M."/>
            <person name="Zengler K."/>
        </authorList>
    </citation>
    <scope>NUCLEOTIDE SEQUENCE</scope>
</reference>
<keyword evidence="1" id="KW-0472">Membrane</keyword>
<dbReference type="EMBL" id="LNQE01001130">
    <property type="protein sequence ID" value="KUG20892.1"/>
    <property type="molecule type" value="Genomic_DNA"/>
</dbReference>
<comment type="caution">
    <text evidence="2">The sequence shown here is derived from an EMBL/GenBank/DDBJ whole genome shotgun (WGS) entry which is preliminary data.</text>
</comment>
<gene>
    <name evidence="2" type="ORF">ASZ90_009359</name>
</gene>
<evidence type="ECO:0008006" key="3">
    <source>
        <dbReference type="Google" id="ProtNLM"/>
    </source>
</evidence>
<proteinExistence type="predicted"/>
<evidence type="ECO:0000313" key="2">
    <source>
        <dbReference type="EMBL" id="KUG20892.1"/>
    </source>
</evidence>
<organism evidence="2">
    <name type="scientific">hydrocarbon metagenome</name>
    <dbReference type="NCBI Taxonomy" id="938273"/>
    <lineage>
        <taxon>unclassified sequences</taxon>
        <taxon>metagenomes</taxon>
        <taxon>ecological metagenomes</taxon>
    </lineage>
</organism>
<keyword evidence="1" id="KW-1133">Transmembrane helix</keyword>
<sequence length="140" mass="15768">MDENEWDEHLYPMIRTAAIVATVVGVLTVAFFLIIADEPYSALYLVPDPSPYALDGNDVLFTYGVTSNERGKTAYVLEFYADDTLYGSETFEIRRGETYESEARVQLPPNATYPLKIRVDLKAESGSTESVHFWVREQAG</sequence>
<protein>
    <recommendedName>
        <fullName evidence="3">DUF1616 domain-containing protein</fullName>
    </recommendedName>
</protein>
<name>A0A0W8FJ13_9ZZZZ</name>
<dbReference type="AlphaFoldDB" id="A0A0W8FJ13"/>